<evidence type="ECO:0000313" key="5">
    <source>
        <dbReference type="EMBL" id="EFI34247.1"/>
    </source>
</evidence>
<dbReference type="PANTHER" id="PTHR33397:SF3">
    <property type="entry name" value="MRNA NUCLEASE HEPT"/>
    <property type="match status" value="1"/>
</dbReference>
<dbReference type="InterPro" id="IPR008201">
    <property type="entry name" value="HepT-like"/>
</dbReference>
<dbReference type="EMBL" id="ACJN02000002">
    <property type="protein sequence ID" value="EFI34247.1"/>
    <property type="molecule type" value="Genomic_DNA"/>
</dbReference>
<dbReference type="InterPro" id="IPR037038">
    <property type="entry name" value="HepT-like_sf"/>
</dbReference>
<comment type="similarity">
    <text evidence="4">Belongs to the HepT RNase toxin family.</text>
</comment>
<comment type="caution">
    <text evidence="5">The sequence shown here is derived from an EMBL/GenBank/DDBJ whole genome shotgun (WGS) entry which is preliminary data.</text>
</comment>
<evidence type="ECO:0000256" key="3">
    <source>
        <dbReference type="ARBA" id="ARBA00022801"/>
    </source>
</evidence>
<keyword evidence="3" id="KW-0378">Hydrolase</keyword>
<gene>
    <name evidence="5" type="ORF">Dthio_PD1598</name>
</gene>
<keyword evidence="1" id="KW-1277">Toxin-antitoxin system</keyword>
<dbReference type="Pfam" id="PF01934">
    <property type="entry name" value="HepT-like"/>
    <property type="match status" value="1"/>
</dbReference>
<organism evidence="5 6">
    <name type="scientific">Desulfonatronospira thiodismutans ASO3-1</name>
    <dbReference type="NCBI Taxonomy" id="555779"/>
    <lineage>
        <taxon>Bacteria</taxon>
        <taxon>Pseudomonadati</taxon>
        <taxon>Thermodesulfobacteriota</taxon>
        <taxon>Desulfovibrionia</taxon>
        <taxon>Desulfovibrionales</taxon>
        <taxon>Desulfonatronovibrionaceae</taxon>
        <taxon>Desulfonatronospira</taxon>
    </lineage>
</organism>
<keyword evidence="6" id="KW-1185">Reference proteome</keyword>
<sequence>MVDRNIILSKMAAVQKHVRRVKTKRDIQEHEFLQDLDRQESILFNLQMAIQNCIDLAAHVVSEKDLGLPGSTNEIFYLLEDQGYIHQDLTERMVKATGFRNLLVHEYGEIDLKVVFKVSHEDVEDLEEFARVLGDLFG</sequence>
<dbReference type="GO" id="GO:0110001">
    <property type="term" value="C:toxin-antitoxin complex"/>
    <property type="evidence" value="ECO:0007669"/>
    <property type="project" value="InterPro"/>
</dbReference>
<dbReference type="RefSeq" id="WP_008869575.1">
    <property type="nucleotide sequence ID" value="NZ_ACJN02000002.1"/>
</dbReference>
<dbReference type="OrthoDB" id="5368533at2"/>
<evidence type="ECO:0000256" key="2">
    <source>
        <dbReference type="ARBA" id="ARBA00022722"/>
    </source>
</evidence>
<proteinExistence type="inferred from homology"/>
<dbReference type="InterPro" id="IPR052379">
    <property type="entry name" value="Type_VII_TA_RNase"/>
</dbReference>
<evidence type="ECO:0000256" key="4">
    <source>
        <dbReference type="ARBA" id="ARBA00024207"/>
    </source>
</evidence>
<name>D6SNC1_9BACT</name>
<dbReference type="GO" id="GO:0004540">
    <property type="term" value="F:RNA nuclease activity"/>
    <property type="evidence" value="ECO:0007669"/>
    <property type="project" value="InterPro"/>
</dbReference>
<evidence type="ECO:0008006" key="7">
    <source>
        <dbReference type="Google" id="ProtNLM"/>
    </source>
</evidence>
<dbReference type="eggNOG" id="COG2445">
    <property type="taxonomic scope" value="Bacteria"/>
</dbReference>
<evidence type="ECO:0000256" key="1">
    <source>
        <dbReference type="ARBA" id="ARBA00022649"/>
    </source>
</evidence>
<reference evidence="5" key="1">
    <citation type="submission" date="2010-05" db="EMBL/GenBank/DDBJ databases">
        <title>The draft genome of Desulfonatronospira thiodismutans ASO3-1.</title>
        <authorList>
            <consortium name="US DOE Joint Genome Institute (JGI-PGF)"/>
            <person name="Lucas S."/>
            <person name="Copeland A."/>
            <person name="Lapidus A."/>
            <person name="Cheng J.-F."/>
            <person name="Bruce D."/>
            <person name="Goodwin L."/>
            <person name="Pitluck S."/>
            <person name="Chertkov O."/>
            <person name="Brettin T."/>
            <person name="Detter J.C."/>
            <person name="Han C."/>
            <person name="Land M.L."/>
            <person name="Hauser L."/>
            <person name="Kyrpides N."/>
            <person name="Mikhailova N."/>
            <person name="Muyzer G."/>
            <person name="Woyke T."/>
        </authorList>
    </citation>
    <scope>NUCLEOTIDE SEQUENCE [LARGE SCALE GENOMIC DNA]</scope>
    <source>
        <strain evidence="5">ASO3-1</strain>
    </source>
</reference>
<dbReference type="NCBIfam" id="NF047751">
    <property type="entry name" value="HepT_toxin"/>
    <property type="match status" value="1"/>
</dbReference>
<dbReference type="AlphaFoldDB" id="D6SNC1"/>
<dbReference type="GO" id="GO:0016787">
    <property type="term" value="F:hydrolase activity"/>
    <property type="evidence" value="ECO:0007669"/>
    <property type="project" value="UniProtKB-KW"/>
</dbReference>
<evidence type="ECO:0000313" key="6">
    <source>
        <dbReference type="Proteomes" id="UP000005496"/>
    </source>
</evidence>
<dbReference type="Gene3D" id="1.20.120.580">
    <property type="entry name" value="bsu32300-like"/>
    <property type="match status" value="1"/>
</dbReference>
<keyword evidence="2" id="KW-0540">Nuclease</keyword>
<accession>D6SNC1</accession>
<dbReference type="PANTHER" id="PTHR33397">
    <property type="entry name" value="UPF0331 PROTEIN YUTE"/>
    <property type="match status" value="1"/>
</dbReference>
<protein>
    <recommendedName>
        <fullName evidence="7">DUF86 domain-containing protein</fullName>
    </recommendedName>
</protein>
<dbReference type="Proteomes" id="UP000005496">
    <property type="component" value="Unassembled WGS sequence"/>
</dbReference>